<dbReference type="RefSeq" id="WP_264505390.1">
    <property type="nucleotide sequence ID" value="NZ_JAPDFL010000001.1"/>
</dbReference>
<evidence type="ECO:0000313" key="3">
    <source>
        <dbReference type="Proteomes" id="UP001208938"/>
    </source>
</evidence>
<dbReference type="Gene3D" id="3.90.226.10">
    <property type="entry name" value="2-enoyl-CoA Hydratase, Chain A, domain 1"/>
    <property type="match status" value="1"/>
</dbReference>
<dbReference type="EMBL" id="JAPDFL010000001">
    <property type="protein sequence ID" value="MCW1932381.1"/>
    <property type="molecule type" value="Genomic_DNA"/>
</dbReference>
<name>A0ABT3GXU6_9RHOB</name>
<dbReference type="NCBIfam" id="TIGR02280">
    <property type="entry name" value="PaaB1"/>
    <property type="match status" value="1"/>
</dbReference>
<keyword evidence="3" id="KW-1185">Reference proteome</keyword>
<gene>
    <name evidence="2" type="primary">paaG</name>
    <name evidence="2" type="ORF">OKW52_08950</name>
</gene>
<comment type="caution">
    <text evidence="2">The sequence shown here is derived from an EMBL/GenBank/DDBJ whole genome shotgun (WGS) entry which is preliminary data.</text>
</comment>
<dbReference type="Proteomes" id="UP001208938">
    <property type="component" value="Unassembled WGS sequence"/>
</dbReference>
<organism evidence="2 3">
    <name type="scientific">Pararhodobacter zhoushanensis</name>
    <dbReference type="NCBI Taxonomy" id="2479545"/>
    <lineage>
        <taxon>Bacteria</taxon>
        <taxon>Pseudomonadati</taxon>
        <taxon>Pseudomonadota</taxon>
        <taxon>Alphaproteobacteria</taxon>
        <taxon>Rhodobacterales</taxon>
        <taxon>Paracoccaceae</taxon>
        <taxon>Pararhodobacter</taxon>
    </lineage>
</organism>
<dbReference type="InterPro" id="IPR014748">
    <property type="entry name" value="Enoyl-CoA_hydra_C"/>
</dbReference>
<dbReference type="InterPro" id="IPR001753">
    <property type="entry name" value="Enoyl-CoA_hydra/iso"/>
</dbReference>
<proteinExistence type="inferred from homology"/>
<dbReference type="Pfam" id="PF00378">
    <property type="entry name" value="ECH_1"/>
    <property type="match status" value="1"/>
</dbReference>
<dbReference type="PANTHER" id="PTHR43459">
    <property type="entry name" value="ENOYL-COA HYDRATASE"/>
    <property type="match status" value="1"/>
</dbReference>
<comment type="similarity">
    <text evidence="1">Belongs to the enoyl-CoA hydratase/isomerase family.</text>
</comment>
<dbReference type="InterPro" id="IPR029045">
    <property type="entry name" value="ClpP/crotonase-like_dom_sf"/>
</dbReference>
<dbReference type="SUPFAM" id="SSF52096">
    <property type="entry name" value="ClpP/crotonase"/>
    <property type="match status" value="1"/>
</dbReference>
<protein>
    <submittedName>
        <fullName evidence="2">2-(1,2-epoxy-1,2-dihydrophenyl)acetyl-CoA isomerase PaaG</fullName>
        <ecNumber evidence="2">5.3.3.18</ecNumber>
    </submittedName>
</protein>
<evidence type="ECO:0000256" key="1">
    <source>
        <dbReference type="ARBA" id="ARBA00005254"/>
    </source>
</evidence>
<dbReference type="EC" id="5.3.3.18" evidence="2"/>
<dbReference type="GO" id="GO:0016853">
    <property type="term" value="F:isomerase activity"/>
    <property type="evidence" value="ECO:0007669"/>
    <property type="project" value="UniProtKB-KW"/>
</dbReference>
<sequence>MSDSDTIAVSLSDGVLEVTLNRPERLNSFTESMHLALRAALNRAPSEARCVLLTGAGRGFCAGQDLGDRDPRKMDGPPDLGDTVRRLWAPLVRQIKALEMPVICAVNGVAAGAGSSLALNCDLTLAAQSARFIQSFSKVGLIPDTGGSWHLTRLLGAQRAMGLALTAQSLPAQQAADWGLIWQCLPDDALMTEARALARRFASGPTFGFAQTKRALQAAATNTLDAHLELEAELMKACGESADYAEGVGAFLDKRPAEFTGK</sequence>
<dbReference type="InterPro" id="IPR011968">
    <property type="entry name" value="PaaB1"/>
</dbReference>
<keyword evidence="2" id="KW-0413">Isomerase</keyword>
<accession>A0ABT3GXU6</accession>
<dbReference type="Gene3D" id="1.10.12.10">
    <property type="entry name" value="Lyase 2-enoyl-coa Hydratase, Chain A, domain 2"/>
    <property type="match status" value="1"/>
</dbReference>
<reference evidence="2 3" key="1">
    <citation type="submission" date="2022-10" db="EMBL/GenBank/DDBJ databases">
        <title>Pararhodobacter sp. nov., isolated from marine algae.</title>
        <authorList>
            <person name="Choi B.J."/>
            <person name="Kim J.M."/>
            <person name="Lee J.K."/>
            <person name="Choi D.G."/>
            <person name="Jeon C.O."/>
        </authorList>
    </citation>
    <scope>NUCLEOTIDE SEQUENCE [LARGE SCALE GENOMIC DNA]</scope>
    <source>
        <strain evidence="2 3">ZQ420</strain>
    </source>
</reference>
<dbReference type="CDD" id="cd06558">
    <property type="entry name" value="crotonase-like"/>
    <property type="match status" value="1"/>
</dbReference>
<evidence type="ECO:0000313" key="2">
    <source>
        <dbReference type="EMBL" id="MCW1932381.1"/>
    </source>
</evidence>
<dbReference type="PANTHER" id="PTHR43459:SF1">
    <property type="entry name" value="EG:BACN32G11.4 PROTEIN"/>
    <property type="match status" value="1"/>
</dbReference>